<dbReference type="InterPro" id="IPR039269">
    <property type="entry name" value="ANKFN1"/>
</dbReference>
<dbReference type="VEuPathDB" id="FungiDB:KRP23_10722"/>
<dbReference type="HOGENOM" id="CLU_415332_0_0_1"/>
<dbReference type="eggNOG" id="ENOG502SK4N">
    <property type="taxonomic scope" value="Eukaryota"/>
</dbReference>
<dbReference type="PANTHER" id="PTHR21437:SF1">
    <property type="entry name" value="WIDE AWAKE"/>
    <property type="match status" value="1"/>
</dbReference>
<dbReference type="PANTHER" id="PTHR21437">
    <property type="entry name" value="WIDE AWAKE"/>
    <property type="match status" value="1"/>
</dbReference>
<dbReference type="VEuPathDB" id="FungiDB:KRP23_10725"/>
<dbReference type="STRING" id="164328.H3H3Q7"/>
<dbReference type="VEuPathDB" id="FungiDB:KRP22_13526"/>
<name>H3H3Q7_PHYRM</name>
<dbReference type="AlphaFoldDB" id="H3H3Q7"/>
<dbReference type="EnsemblProtists" id="Phyra85144">
    <property type="protein sequence ID" value="Phyra85144"/>
    <property type="gene ID" value="Phyra85144"/>
</dbReference>
<dbReference type="Proteomes" id="UP000005238">
    <property type="component" value="Unassembled WGS sequence"/>
</dbReference>
<dbReference type="InParanoid" id="H3H3Q7"/>
<evidence type="ECO:0000313" key="1">
    <source>
        <dbReference type="EnsemblProtists" id="Phyra85144"/>
    </source>
</evidence>
<dbReference type="EMBL" id="DS566142">
    <property type="status" value="NOT_ANNOTATED_CDS"/>
    <property type="molecule type" value="Genomic_DNA"/>
</dbReference>
<keyword evidence="2" id="KW-1185">Reference proteome</keyword>
<reference evidence="2" key="1">
    <citation type="journal article" date="2006" name="Science">
        <title>Phytophthora genome sequences uncover evolutionary origins and mechanisms of pathogenesis.</title>
        <authorList>
            <person name="Tyler B.M."/>
            <person name="Tripathy S."/>
            <person name="Zhang X."/>
            <person name="Dehal P."/>
            <person name="Jiang R.H."/>
            <person name="Aerts A."/>
            <person name="Arredondo F.D."/>
            <person name="Baxter L."/>
            <person name="Bensasson D."/>
            <person name="Beynon J.L."/>
            <person name="Chapman J."/>
            <person name="Damasceno C.M."/>
            <person name="Dorrance A.E."/>
            <person name="Dou D."/>
            <person name="Dickerman A.W."/>
            <person name="Dubchak I.L."/>
            <person name="Garbelotto M."/>
            <person name="Gijzen M."/>
            <person name="Gordon S.G."/>
            <person name="Govers F."/>
            <person name="Grunwald N.J."/>
            <person name="Huang W."/>
            <person name="Ivors K.L."/>
            <person name="Jones R.W."/>
            <person name="Kamoun S."/>
            <person name="Krampis K."/>
            <person name="Lamour K.H."/>
            <person name="Lee M.K."/>
            <person name="McDonald W.H."/>
            <person name="Medina M."/>
            <person name="Meijer H.J."/>
            <person name="Nordberg E.K."/>
            <person name="Maclean D.J."/>
            <person name="Ospina-Giraldo M.D."/>
            <person name="Morris P.F."/>
            <person name="Phuntumart V."/>
            <person name="Putnam N.H."/>
            <person name="Rash S."/>
            <person name="Rose J.K."/>
            <person name="Sakihama Y."/>
            <person name="Salamov A.A."/>
            <person name="Savidor A."/>
            <person name="Scheuring C.F."/>
            <person name="Smith B.M."/>
            <person name="Sobral B.W."/>
            <person name="Terry A."/>
            <person name="Torto-Alalibo T.A."/>
            <person name="Win J."/>
            <person name="Xu Z."/>
            <person name="Zhang H."/>
            <person name="Grigoriev I.V."/>
            <person name="Rokhsar D.S."/>
            <person name="Boore J.L."/>
        </authorList>
    </citation>
    <scope>NUCLEOTIDE SEQUENCE [LARGE SCALE GENOMIC DNA]</scope>
    <source>
        <strain evidence="2">Pr102</strain>
    </source>
</reference>
<reference evidence="1" key="2">
    <citation type="submission" date="2015-06" db="UniProtKB">
        <authorList>
            <consortium name="EnsemblProtists"/>
        </authorList>
    </citation>
    <scope>IDENTIFICATION</scope>
    <source>
        <strain evidence="1">Pr102</strain>
    </source>
</reference>
<dbReference type="OMA" id="MERISCP"/>
<organism evidence="1 2">
    <name type="scientific">Phytophthora ramorum</name>
    <name type="common">Sudden oak death agent</name>
    <dbReference type="NCBI Taxonomy" id="164328"/>
    <lineage>
        <taxon>Eukaryota</taxon>
        <taxon>Sar</taxon>
        <taxon>Stramenopiles</taxon>
        <taxon>Oomycota</taxon>
        <taxon>Peronosporomycetes</taxon>
        <taxon>Peronosporales</taxon>
        <taxon>Peronosporaceae</taxon>
        <taxon>Phytophthora</taxon>
    </lineage>
</organism>
<accession>H3H3Q7</accession>
<proteinExistence type="predicted"/>
<evidence type="ECO:0000313" key="2">
    <source>
        <dbReference type="Proteomes" id="UP000005238"/>
    </source>
</evidence>
<sequence length="719" mass="75931">MRVQFSPPLNVKPEGVNGAPVLGYKVDVARRVDEVQTFSVAANGPILAGAYKLQFGAQMTPCIPWNASDVELEMALEELPTVDSVGVSRSAYSAAKNGYVYTITFDGAYLGNGKQTDTLDGDTTGCPGTQPPNRVLSFEGLRVATGVPGYYPEVWEVVSTNTGTQVLGGTFDLSVGFEGDWVATHPAITATVAAGSRTAKASMLGVVNRGDRVRIGGEEFTVHTTAPFTDSELPLDSYHVRGASAVVVEIMDTALGNVQVTKTSNDVATSSDFSSKLAARQQVRIGTQDVEVASITANTITLVNAWTGASTLHVTAYARKKATFSANAEAADMKRALGALPGVGTIDVSRVGPTKSNGYRWYVTFESLDSGNCPTSPCFRVDKKTGTSNFVDVYGAACTTCTVTASIVEDESRRMTLNAIKGDFAATAIVASREVGGVVAEVQSISTEATTDDISGSFAVSFQTVGGAVINFDDTAVDVRTKLQSLATVGRLNVTRVDNSEFGATWTITFLSNLGDLPLLVVDDETMLRGTGPAEGSSYIDVELSHVKPDFTEKWAVLKLDGSGSELGPYGYAWTISFDNVAEDVVDSKYPGLQLVSSLTSVKTGSAAEVTHGIDADQHAAPAQHYGYFEINNDERVCDTYVVGAPSSVQVVRLFGPTTATDGTFTLKLGSETTDCISLGKTGTASTIQSKLIALDVVDKVTVEERHLELPPVIRGCQA</sequence>
<protein>
    <submittedName>
        <fullName evidence="1">Uncharacterized protein</fullName>
    </submittedName>
</protein>